<dbReference type="CDD" id="cd08071">
    <property type="entry name" value="MPN_DUF2466"/>
    <property type="match status" value="1"/>
</dbReference>
<dbReference type="GO" id="GO:0046872">
    <property type="term" value="F:metal ion binding"/>
    <property type="evidence" value="ECO:0007669"/>
    <property type="project" value="UniProtKB-KW"/>
</dbReference>
<dbReference type="Gene3D" id="3.40.140.10">
    <property type="entry name" value="Cytidine Deaminase, domain 2"/>
    <property type="match status" value="1"/>
</dbReference>
<proteinExistence type="inferred from homology"/>
<evidence type="ECO:0000256" key="2">
    <source>
        <dbReference type="ARBA" id="ARBA00022670"/>
    </source>
</evidence>
<evidence type="ECO:0000313" key="10">
    <source>
        <dbReference type="Proteomes" id="UP000053947"/>
    </source>
</evidence>
<evidence type="ECO:0000256" key="1">
    <source>
        <dbReference type="ARBA" id="ARBA00010243"/>
    </source>
</evidence>
<feature type="domain" description="MPN" evidence="8">
    <location>
        <begin position="106"/>
        <end position="228"/>
    </location>
</feature>
<evidence type="ECO:0000256" key="5">
    <source>
        <dbReference type="ARBA" id="ARBA00022833"/>
    </source>
</evidence>
<gene>
    <name evidence="9" type="ORF">DEALK_04750</name>
</gene>
<dbReference type="STRING" id="1217799.DEALK_04750"/>
<evidence type="ECO:0000256" key="7">
    <source>
        <dbReference type="RuleBase" id="RU003797"/>
    </source>
</evidence>
<keyword evidence="2" id="KW-0645">Protease</keyword>
<comment type="similarity">
    <text evidence="1 7">Belongs to the UPF0758 family.</text>
</comment>
<evidence type="ECO:0000256" key="6">
    <source>
        <dbReference type="ARBA" id="ARBA00023049"/>
    </source>
</evidence>
<keyword evidence="6" id="KW-0482">Metalloprotease</keyword>
<dbReference type="Gene3D" id="1.10.150.20">
    <property type="entry name" value="5' to 3' exonuclease, C-terminal subdomain"/>
    <property type="match status" value="1"/>
</dbReference>
<dbReference type="GO" id="GO:0006508">
    <property type="term" value="P:proteolysis"/>
    <property type="evidence" value="ECO:0007669"/>
    <property type="project" value="UniProtKB-KW"/>
</dbReference>
<dbReference type="InterPro" id="IPR025657">
    <property type="entry name" value="RadC_JAB"/>
</dbReference>
<dbReference type="NCBIfam" id="NF000642">
    <property type="entry name" value="PRK00024.1"/>
    <property type="match status" value="1"/>
</dbReference>
<organism evidence="9 10">
    <name type="scientific">Dehalogenimonas alkenigignens</name>
    <dbReference type="NCBI Taxonomy" id="1217799"/>
    <lineage>
        <taxon>Bacteria</taxon>
        <taxon>Bacillati</taxon>
        <taxon>Chloroflexota</taxon>
        <taxon>Dehalococcoidia</taxon>
        <taxon>Dehalococcoidales</taxon>
        <taxon>Dehalococcoidaceae</taxon>
        <taxon>Dehalogenimonas</taxon>
    </lineage>
</organism>
<dbReference type="AlphaFoldDB" id="A0A0W0GGF0"/>
<dbReference type="Pfam" id="PF04002">
    <property type="entry name" value="RadC"/>
    <property type="match status" value="1"/>
</dbReference>
<dbReference type="InterPro" id="IPR010994">
    <property type="entry name" value="RuvA_2-like"/>
</dbReference>
<name>A0A0W0GGF0_9CHLR</name>
<dbReference type="InterPro" id="IPR020891">
    <property type="entry name" value="UPF0758_CS"/>
</dbReference>
<keyword evidence="5" id="KW-0862">Zinc</keyword>
<protein>
    <submittedName>
        <fullName evidence="9">DNA repair protein RadC</fullName>
    </submittedName>
</protein>
<evidence type="ECO:0000256" key="3">
    <source>
        <dbReference type="ARBA" id="ARBA00022723"/>
    </source>
</evidence>
<dbReference type="PROSITE" id="PS50249">
    <property type="entry name" value="MPN"/>
    <property type="match status" value="1"/>
</dbReference>
<dbReference type="InterPro" id="IPR001405">
    <property type="entry name" value="UPF0758"/>
</dbReference>
<keyword evidence="3" id="KW-0479">Metal-binding</keyword>
<keyword evidence="4" id="KW-0378">Hydrolase</keyword>
<keyword evidence="10" id="KW-1185">Reference proteome</keyword>
<evidence type="ECO:0000259" key="8">
    <source>
        <dbReference type="PROSITE" id="PS50249"/>
    </source>
</evidence>
<dbReference type="SUPFAM" id="SSF47781">
    <property type="entry name" value="RuvA domain 2-like"/>
    <property type="match status" value="1"/>
</dbReference>
<dbReference type="NCBIfam" id="TIGR00608">
    <property type="entry name" value="radc"/>
    <property type="match status" value="1"/>
</dbReference>
<accession>A0A0W0GGF0</accession>
<dbReference type="OrthoDB" id="9804482at2"/>
<evidence type="ECO:0000313" key="9">
    <source>
        <dbReference type="EMBL" id="KTB47630.1"/>
    </source>
</evidence>
<dbReference type="PATRIC" id="fig|1217799.6.peg.492"/>
<dbReference type="PANTHER" id="PTHR30471:SF3">
    <property type="entry name" value="UPF0758 PROTEIN YEES-RELATED"/>
    <property type="match status" value="1"/>
</dbReference>
<dbReference type="PANTHER" id="PTHR30471">
    <property type="entry name" value="DNA REPAIR PROTEIN RADC"/>
    <property type="match status" value="1"/>
</dbReference>
<dbReference type="EMBL" id="LFDV01000002">
    <property type="protein sequence ID" value="KTB47630.1"/>
    <property type="molecule type" value="Genomic_DNA"/>
</dbReference>
<dbReference type="Proteomes" id="UP000053947">
    <property type="component" value="Unassembled WGS sequence"/>
</dbReference>
<dbReference type="PROSITE" id="PS01302">
    <property type="entry name" value="UPF0758"/>
    <property type="match status" value="1"/>
</dbReference>
<dbReference type="GO" id="GO:0008237">
    <property type="term" value="F:metallopeptidase activity"/>
    <property type="evidence" value="ECO:0007669"/>
    <property type="project" value="UniProtKB-KW"/>
</dbReference>
<dbReference type="RefSeq" id="WP_058438333.1">
    <property type="nucleotide sequence ID" value="NZ_KQ758903.1"/>
</dbReference>
<dbReference type="Pfam" id="PF20582">
    <property type="entry name" value="UPF0758_N"/>
    <property type="match status" value="1"/>
</dbReference>
<dbReference type="InterPro" id="IPR037518">
    <property type="entry name" value="MPN"/>
</dbReference>
<evidence type="ECO:0000256" key="4">
    <source>
        <dbReference type="ARBA" id="ARBA00022801"/>
    </source>
</evidence>
<comment type="caution">
    <text evidence="9">The sequence shown here is derived from an EMBL/GenBank/DDBJ whole genome shotgun (WGS) entry which is preliminary data.</text>
</comment>
<reference evidence="9 10" key="1">
    <citation type="submission" date="2015-06" db="EMBL/GenBank/DDBJ databases">
        <title>Genome sequence of the organohalide-respiring Dehalogenimonas alkenigignens type strain (IP3-3T).</title>
        <authorList>
            <person name="Key T.A."/>
            <person name="Richmond D.P."/>
            <person name="Bowman K.S."/>
            <person name="Cho Y.-J."/>
            <person name="Chun J."/>
            <person name="da Costa M.S."/>
            <person name="Rainey F.A."/>
            <person name="Moe W.M."/>
        </authorList>
    </citation>
    <scope>NUCLEOTIDE SEQUENCE [LARGE SCALE GENOMIC DNA]</scope>
    <source>
        <strain evidence="9 10">IP3-3</strain>
    </source>
</reference>
<dbReference type="InterPro" id="IPR046778">
    <property type="entry name" value="UPF0758_N"/>
</dbReference>
<sequence>MGDDKNSRGDGHRGRLRERFKKGGLSALADYEAVELLLTLGQPRSDCKPAAKEALKRFKTLRGVLEASPEELQQVPGIGPNNCVAIRLIAEVSRELLKEKAVGEPCVGAPEQVLDYLNASMGGLKKEVFKVIYLDNQNRVIEAADMFHGTVNASAVWVREVIEGALKRQAAAMIFVHNHPSGSTTPSPQDRDITRDLVLAASAVGIRALDHIIVGGDKHYSMAAEGIFDRYVAEFQGLRGRR</sequence>